<reference evidence="4" key="1">
    <citation type="submission" date="2021-05" db="EMBL/GenBank/DDBJ databases">
        <title>The genome of the haptophyte Pavlova lutheri (Diacronema luteri, Pavlovales) - a model for lipid biosynthesis in eukaryotic algae.</title>
        <authorList>
            <person name="Hulatt C.J."/>
            <person name="Posewitz M.C."/>
        </authorList>
    </citation>
    <scope>NUCLEOTIDE SEQUENCE</scope>
    <source>
        <strain evidence="4">NIVA-4/92</strain>
    </source>
</reference>
<evidence type="ECO:0000313" key="5">
    <source>
        <dbReference type="Proteomes" id="UP000751190"/>
    </source>
</evidence>
<sequence length="222" mass="22604">MGRVVMFVTGIVPIIWVAVLVAKSPSTSVSTSSGADATAAAPMPCAASDGQLTLSAFPKGSLFAFSDGAWSSLCAGSVPAGNSANVACRQLGFEKAAGVFSAPWTLSLHAMSVDNFQCGGKETTLLECKKHELSAKTKPMCDLDASQGLECEGGEATVEALECSETPLMLRTQPPAGLTQQRGLTGPMTGAALVLVGAAAMAASFRRARQAASWGSAGMTLI</sequence>
<dbReference type="GO" id="GO:0016020">
    <property type="term" value="C:membrane"/>
    <property type="evidence" value="ECO:0007669"/>
    <property type="project" value="InterPro"/>
</dbReference>
<feature type="signal peptide" evidence="2">
    <location>
        <begin position="1"/>
        <end position="22"/>
    </location>
</feature>
<dbReference type="InterPro" id="IPR036772">
    <property type="entry name" value="SRCR-like_dom_sf"/>
</dbReference>
<name>A0A8J5XKB8_DIALT</name>
<keyword evidence="2" id="KW-0732">Signal</keyword>
<evidence type="ECO:0000256" key="1">
    <source>
        <dbReference type="ARBA" id="ARBA00023157"/>
    </source>
</evidence>
<dbReference type="Proteomes" id="UP000751190">
    <property type="component" value="Unassembled WGS sequence"/>
</dbReference>
<gene>
    <name evidence="4" type="ORF">KFE25_009297</name>
</gene>
<comment type="caution">
    <text evidence="4">The sequence shown here is derived from an EMBL/GenBank/DDBJ whole genome shotgun (WGS) entry which is preliminary data.</text>
</comment>
<dbReference type="Gene3D" id="3.10.250.10">
    <property type="entry name" value="SRCR-like domain"/>
    <property type="match status" value="1"/>
</dbReference>
<dbReference type="AlphaFoldDB" id="A0A8J5XKB8"/>
<dbReference type="OrthoDB" id="536948at2759"/>
<dbReference type="SUPFAM" id="SSF56487">
    <property type="entry name" value="SRCR-like"/>
    <property type="match status" value="1"/>
</dbReference>
<dbReference type="PROSITE" id="PS50287">
    <property type="entry name" value="SRCR_2"/>
    <property type="match status" value="1"/>
</dbReference>
<feature type="chain" id="PRO_5035320813" description="SRCR domain-containing protein" evidence="2">
    <location>
        <begin position="23"/>
        <end position="222"/>
    </location>
</feature>
<feature type="domain" description="SRCR" evidence="3">
    <location>
        <begin position="59"/>
        <end position="152"/>
    </location>
</feature>
<evidence type="ECO:0000313" key="4">
    <source>
        <dbReference type="EMBL" id="KAG8470876.1"/>
    </source>
</evidence>
<organism evidence="4 5">
    <name type="scientific">Diacronema lutheri</name>
    <name type="common">Unicellular marine alga</name>
    <name type="synonym">Monochrysis lutheri</name>
    <dbReference type="NCBI Taxonomy" id="2081491"/>
    <lineage>
        <taxon>Eukaryota</taxon>
        <taxon>Haptista</taxon>
        <taxon>Haptophyta</taxon>
        <taxon>Pavlovophyceae</taxon>
        <taxon>Pavlovales</taxon>
        <taxon>Pavlovaceae</taxon>
        <taxon>Diacronema</taxon>
    </lineage>
</organism>
<dbReference type="EMBL" id="JAGTXO010000001">
    <property type="protein sequence ID" value="KAG8470876.1"/>
    <property type="molecule type" value="Genomic_DNA"/>
</dbReference>
<dbReference type="SMART" id="SM00202">
    <property type="entry name" value="SR"/>
    <property type="match status" value="1"/>
</dbReference>
<accession>A0A8J5XKB8</accession>
<protein>
    <recommendedName>
        <fullName evidence="3">SRCR domain-containing protein</fullName>
    </recommendedName>
</protein>
<dbReference type="InterPro" id="IPR001190">
    <property type="entry name" value="SRCR"/>
</dbReference>
<evidence type="ECO:0000256" key="2">
    <source>
        <dbReference type="SAM" id="SignalP"/>
    </source>
</evidence>
<evidence type="ECO:0000259" key="3">
    <source>
        <dbReference type="PROSITE" id="PS50287"/>
    </source>
</evidence>
<proteinExistence type="predicted"/>
<dbReference type="Pfam" id="PF00530">
    <property type="entry name" value="SRCR"/>
    <property type="match status" value="1"/>
</dbReference>
<keyword evidence="5" id="KW-1185">Reference proteome</keyword>
<keyword evidence="1" id="KW-1015">Disulfide bond</keyword>